<reference evidence="2" key="1">
    <citation type="journal article" date="2021" name="Sci. Rep.">
        <title>Diploid genomic architecture of Nitzschia inconspicua, an elite biomass production diatom.</title>
        <authorList>
            <person name="Oliver A."/>
            <person name="Podell S."/>
            <person name="Pinowska A."/>
            <person name="Traller J.C."/>
            <person name="Smith S.R."/>
            <person name="McClure R."/>
            <person name="Beliaev A."/>
            <person name="Bohutskyi P."/>
            <person name="Hill E.A."/>
            <person name="Rabines A."/>
            <person name="Zheng H."/>
            <person name="Allen L.Z."/>
            <person name="Kuo A."/>
            <person name="Grigoriev I.V."/>
            <person name="Allen A.E."/>
            <person name="Hazlebeck D."/>
            <person name="Allen E.E."/>
        </authorList>
    </citation>
    <scope>NUCLEOTIDE SEQUENCE</scope>
    <source>
        <strain evidence="2">Hildebrandi</strain>
    </source>
</reference>
<sequence>MTTTTTTKVPPERTMRNLYLLVSASWMVLLLFAATNTNAFVFQRKRSNPSATSFNREWYRLSSEGSSSTRISNPFPTLLWGGGASDLNPNPDDFTTPWERNKARTDIRYLLTQRSIQSFVYLLNQCREEHTVQFLERTLDFTNIDKYHGTGAFNQTLFPRWDSIFLDYVDRPEETIVITVKQRQRRRSSLSGRNTYLENMQSPSAKQQATDKATNPPKTQKPTNRPPRGIAGSYLDSLNAHLPAAKPSESSPLNTQNNRNNSGTSSRITPKGITGNYLESLSSSSDGAGTSNDSSSQRDFATPSDALSQNPFVEEKTIEYELEVDPSAVVRRILAVREQISQEWIQDLDMLMQLNDEILETYEEYKDQQQAAAMEDDDDEDEESLGSVGHGNNEDELDVLVKKLVAQNSREKAPVFDINVWYTWSQSLFNQDRDSSPFRKKNFDLLLLLSTQESVHRVLKSYKNDENVRPETYEWLLDFYKDTVRDYFDGHQSFGSAEKFLEKMLRSPPTMIETDTKVLGVLAWVNPAQIAEDIVRERSEVALAWMQVAKSAQDEHTDLRRLLFTNSFAKAEKPGQMIADTIIDPASMNNPNSIASNSTVGAFE</sequence>
<feature type="region of interest" description="Disordered" evidence="1">
    <location>
        <begin position="182"/>
        <end position="308"/>
    </location>
</feature>
<feature type="compositionally biased region" description="Polar residues" evidence="1">
    <location>
        <begin position="190"/>
        <end position="223"/>
    </location>
</feature>
<dbReference type="OrthoDB" id="202710at2759"/>
<proteinExistence type="predicted"/>
<comment type="caution">
    <text evidence="2">The sequence shown here is derived from an EMBL/GenBank/DDBJ whole genome shotgun (WGS) entry which is preliminary data.</text>
</comment>
<evidence type="ECO:0000313" key="3">
    <source>
        <dbReference type="Proteomes" id="UP000693970"/>
    </source>
</evidence>
<keyword evidence="3" id="KW-1185">Reference proteome</keyword>
<reference evidence="2" key="2">
    <citation type="submission" date="2021-04" db="EMBL/GenBank/DDBJ databases">
        <authorList>
            <person name="Podell S."/>
        </authorList>
    </citation>
    <scope>NUCLEOTIDE SEQUENCE</scope>
    <source>
        <strain evidence="2">Hildebrandi</strain>
    </source>
</reference>
<dbReference type="Proteomes" id="UP000693970">
    <property type="component" value="Unassembled WGS sequence"/>
</dbReference>
<gene>
    <name evidence="2" type="ORF">IV203_012214</name>
</gene>
<evidence type="ECO:0000256" key="1">
    <source>
        <dbReference type="SAM" id="MobiDB-lite"/>
    </source>
</evidence>
<evidence type="ECO:0000313" key="2">
    <source>
        <dbReference type="EMBL" id="KAG7349617.1"/>
    </source>
</evidence>
<dbReference type="AlphaFoldDB" id="A0A9K3PJ48"/>
<feature type="compositionally biased region" description="Polar residues" evidence="1">
    <location>
        <begin position="248"/>
        <end position="268"/>
    </location>
</feature>
<protein>
    <submittedName>
        <fullName evidence="2">Uncharacterized protein</fullName>
    </submittedName>
</protein>
<dbReference type="EMBL" id="JAGRRH010000019">
    <property type="protein sequence ID" value="KAG7349617.1"/>
    <property type="molecule type" value="Genomic_DNA"/>
</dbReference>
<organism evidence="2 3">
    <name type="scientific">Nitzschia inconspicua</name>
    <dbReference type="NCBI Taxonomy" id="303405"/>
    <lineage>
        <taxon>Eukaryota</taxon>
        <taxon>Sar</taxon>
        <taxon>Stramenopiles</taxon>
        <taxon>Ochrophyta</taxon>
        <taxon>Bacillariophyta</taxon>
        <taxon>Bacillariophyceae</taxon>
        <taxon>Bacillariophycidae</taxon>
        <taxon>Bacillariales</taxon>
        <taxon>Bacillariaceae</taxon>
        <taxon>Nitzschia</taxon>
    </lineage>
</organism>
<accession>A0A9K3PJ48</accession>
<name>A0A9K3PJ48_9STRA</name>
<feature type="region of interest" description="Disordered" evidence="1">
    <location>
        <begin position="367"/>
        <end position="393"/>
    </location>
</feature>
<feature type="compositionally biased region" description="Low complexity" evidence="1">
    <location>
        <begin position="280"/>
        <end position="295"/>
    </location>
</feature>
<feature type="compositionally biased region" description="Acidic residues" evidence="1">
    <location>
        <begin position="374"/>
        <end position="384"/>
    </location>
</feature>